<sequence>MKLIQFIVFFQLLLIGIVIGLDQNNNSTQVDNGQNSQNSNTDSNQKNQDNNKNNNDKEKTDNSKKNEDNRDSNNNEKESNSKDNKENNKEENKDDNKSDENKDSEKDQGDMPNDDENNDTKKNNSTNSGRVADKDKQGISIQLVKPVRLEAVQGILFAIGDTIEFEWKWAKDKKPKKTPTGFNLLAVRYVKGNIARYPIATNLSSSTFTFTLDAKSKNVTDLYDSMPEANDYLLYIYDSVNGPDYLGTNGTFHPFNIRMKLYRSKTPRAFSFNNANQQSSLSFTLPILGLLTILHILL</sequence>
<evidence type="ECO:0000256" key="1">
    <source>
        <dbReference type="SAM" id="MobiDB-lite"/>
    </source>
</evidence>
<protein>
    <recommendedName>
        <fullName evidence="3">DUF7137 domain-containing protein</fullName>
    </recommendedName>
</protein>
<accession>A0A137PFK9</accession>
<evidence type="ECO:0000256" key="2">
    <source>
        <dbReference type="SAM" id="SignalP"/>
    </source>
</evidence>
<dbReference type="PANTHER" id="PTHR42028:SF1">
    <property type="entry name" value="YALI0E30657P"/>
    <property type="match status" value="1"/>
</dbReference>
<reference evidence="4 5" key="1">
    <citation type="journal article" date="2015" name="Genome Biol. Evol.">
        <title>Phylogenomic analyses indicate that early fungi evolved digesting cell walls of algal ancestors of land plants.</title>
        <authorList>
            <person name="Chang Y."/>
            <person name="Wang S."/>
            <person name="Sekimoto S."/>
            <person name="Aerts A.L."/>
            <person name="Choi C."/>
            <person name="Clum A."/>
            <person name="LaButti K.M."/>
            <person name="Lindquist E.A."/>
            <person name="Yee Ngan C."/>
            <person name="Ohm R.A."/>
            <person name="Salamov A.A."/>
            <person name="Grigoriev I.V."/>
            <person name="Spatafora J.W."/>
            <person name="Berbee M.L."/>
        </authorList>
    </citation>
    <scope>NUCLEOTIDE SEQUENCE [LARGE SCALE GENOMIC DNA]</scope>
    <source>
        <strain evidence="4 5">NRRL 28638</strain>
    </source>
</reference>
<dbReference type="AlphaFoldDB" id="A0A137PFK9"/>
<feature type="region of interest" description="Disordered" evidence="1">
    <location>
        <begin position="29"/>
        <end position="133"/>
    </location>
</feature>
<keyword evidence="5" id="KW-1185">Reference proteome</keyword>
<dbReference type="Pfam" id="PF23585">
    <property type="entry name" value="DUF7137"/>
    <property type="match status" value="1"/>
</dbReference>
<evidence type="ECO:0000259" key="3">
    <source>
        <dbReference type="Pfam" id="PF23585"/>
    </source>
</evidence>
<evidence type="ECO:0000313" key="5">
    <source>
        <dbReference type="Proteomes" id="UP000070444"/>
    </source>
</evidence>
<dbReference type="Proteomes" id="UP000070444">
    <property type="component" value="Unassembled WGS sequence"/>
</dbReference>
<feature type="compositionally biased region" description="Basic and acidic residues" evidence="1">
    <location>
        <begin position="54"/>
        <end position="109"/>
    </location>
</feature>
<dbReference type="PANTHER" id="PTHR42028">
    <property type="entry name" value="CHROMOSOME 1, WHOLE GENOME SHOTGUN SEQUENCE"/>
    <property type="match status" value="1"/>
</dbReference>
<dbReference type="InterPro" id="IPR055561">
    <property type="entry name" value="DUF7137"/>
</dbReference>
<feature type="compositionally biased region" description="Low complexity" evidence="1">
    <location>
        <begin position="31"/>
        <end position="53"/>
    </location>
</feature>
<proteinExistence type="predicted"/>
<evidence type="ECO:0000313" key="4">
    <source>
        <dbReference type="EMBL" id="KXN73788.1"/>
    </source>
</evidence>
<feature type="signal peptide" evidence="2">
    <location>
        <begin position="1"/>
        <end position="20"/>
    </location>
</feature>
<feature type="chain" id="PRO_5007294838" description="DUF7137 domain-containing protein" evidence="2">
    <location>
        <begin position="21"/>
        <end position="298"/>
    </location>
</feature>
<feature type="domain" description="DUF7137" evidence="3">
    <location>
        <begin position="141"/>
        <end position="266"/>
    </location>
</feature>
<organism evidence="4 5">
    <name type="scientific">Conidiobolus coronatus (strain ATCC 28846 / CBS 209.66 / NRRL 28638)</name>
    <name type="common">Delacroixia coronata</name>
    <dbReference type="NCBI Taxonomy" id="796925"/>
    <lineage>
        <taxon>Eukaryota</taxon>
        <taxon>Fungi</taxon>
        <taxon>Fungi incertae sedis</taxon>
        <taxon>Zoopagomycota</taxon>
        <taxon>Entomophthoromycotina</taxon>
        <taxon>Entomophthoromycetes</taxon>
        <taxon>Entomophthorales</taxon>
        <taxon>Ancylistaceae</taxon>
        <taxon>Conidiobolus</taxon>
    </lineage>
</organism>
<dbReference type="EMBL" id="KQ964431">
    <property type="protein sequence ID" value="KXN73788.1"/>
    <property type="molecule type" value="Genomic_DNA"/>
</dbReference>
<name>A0A137PFK9_CONC2</name>
<gene>
    <name evidence="4" type="ORF">CONCODRAFT_68007</name>
</gene>
<keyword evidence="2" id="KW-0732">Signal</keyword>